<reference evidence="2 3" key="1">
    <citation type="submission" date="2018-06" db="EMBL/GenBank/DDBJ databases">
        <authorList>
            <consortium name="Pathogen Informatics"/>
            <person name="Doyle S."/>
        </authorList>
    </citation>
    <scope>NUCLEOTIDE SEQUENCE [LARGE SCALE GENOMIC DNA]</scope>
    <source>
        <strain evidence="2 3">NCTC12026</strain>
    </source>
</reference>
<keyword evidence="1" id="KW-0732">Signal</keyword>
<accession>A0A379FYI3</accession>
<dbReference type="AlphaFoldDB" id="A0A379FYI3"/>
<dbReference type="GeneID" id="89492202"/>
<organism evidence="2 3">
    <name type="scientific">Providencia rustigianii</name>
    <dbReference type="NCBI Taxonomy" id="158850"/>
    <lineage>
        <taxon>Bacteria</taxon>
        <taxon>Pseudomonadati</taxon>
        <taxon>Pseudomonadota</taxon>
        <taxon>Gammaproteobacteria</taxon>
        <taxon>Enterobacterales</taxon>
        <taxon>Morganellaceae</taxon>
        <taxon>Providencia</taxon>
    </lineage>
</organism>
<protein>
    <submittedName>
        <fullName evidence="2">Uncharacterized protein</fullName>
    </submittedName>
</protein>
<feature type="chain" id="PRO_5016723014" evidence="1">
    <location>
        <begin position="21"/>
        <end position="111"/>
    </location>
</feature>
<dbReference type="RefSeq" id="WP_011039699.1">
    <property type="nucleotide sequence ID" value="NZ_UGUA01000001.1"/>
</dbReference>
<sequence>MSPIKLFLVCLLAFSSAAIASDNAGGKPEKKAGIPLDVKQYSEVGKFDVANPTSLSVVKFNGKTYVLSKMPDRRLYGLELNVDKQGREVLCGKLGASLKMTNCYYIYFREK</sequence>
<name>A0A379FYI3_9GAMM</name>
<dbReference type="Proteomes" id="UP000255129">
    <property type="component" value="Unassembled WGS sequence"/>
</dbReference>
<evidence type="ECO:0000313" key="3">
    <source>
        <dbReference type="Proteomes" id="UP000255129"/>
    </source>
</evidence>
<proteinExistence type="predicted"/>
<dbReference type="EMBL" id="UGUA01000001">
    <property type="protein sequence ID" value="SUC33820.1"/>
    <property type="molecule type" value="Genomic_DNA"/>
</dbReference>
<gene>
    <name evidence="2" type="ORF">NCTC12026_00141</name>
</gene>
<evidence type="ECO:0000313" key="2">
    <source>
        <dbReference type="EMBL" id="SUC33820.1"/>
    </source>
</evidence>
<evidence type="ECO:0000256" key="1">
    <source>
        <dbReference type="SAM" id="SignalP"/>
    </source>
</evidence>
<feature type="signal peptide" evidence="1">
    <location>
        <begin position="1"/>
        <end position="20"/>
    </location>
</feature>